<name>A0A226E3F0_FOLCA</name>
<reference evidence="2 3" key="1">
    <citation type="submission" date="2015-12" db="EMBL/GenBank/DDBJ databases">
        <title>The genome of Folsomia candida.</title>
        <authorList>
            <person name="Faddeeva A."/>
            <person name="Derks M.F."/>
            <person name="Anvar Y."/>
            <person name="Smit S."/>
            <person name="Van Straalen N."/>
            <person name="Roelofs D."/>
        </authorList>
    </citation>
    <scope>NUCLEOTIDE SEQUENCE [LARGE SCALE GENOMIC DNA]</scope>
    <source>
        <strain evidence="2 3">VU population</strain>
        <tissue evidence="2">Whole body</tissue>
    </source>
</reference>
<organism evidence="2 3">
    <name type="scientific">Folsomia candida</name>
    <name type="common">Springtail</name>
    <dbReference type="NCBI Taxonomy" id="158441"/>
    <lineage>
        <taxon>Eukaryota</taxon>
        <taxon>Metazoa</taxon>
        <taxon>Ecdysozoa</taxon>
        <taxon>Arthropoda</taxon>
        <taxon>Hexapoda</taxon>
        <taxon>Collembola</taxon>
        <taxon>Entomobryomorpha</taxon>
        <taxon>Isotomoidea</taxon>
        <taxon>Isotomidae</taxon>
        <taxon>Proisotominae</taxon>
        <taxon>Folsomia</taxon>
    </lineage>
</organism>
<evidence type="ECO:0000313" key="2">
    <source>
        <dbReference type="EMBL" id="OXA52265.1"/>
    </source>
</evidence>
<sequence length="821" mass="93424">MSGRLSKLAKRPRKTYKCKYHPCTFVVDDLDAIDLHERRQCIFRPTSFPPPSATYTPSSSSSTSATHQISDDETASSSFALVTPPPTPSPQIGGSSDDSSMDSMGEWSFMNQSPRTPQAKKQATAALHAELSCGLTSTEKKAKLKEKYGGDPKHECDKCGIVFQKPSALQKHFCDTSREDLEKMFKDDDSHWCEKCGQFFVQSTDKPRHVVICQTTKEELREIFKGKPDHWCYPCDIVFAWKQDAAYHTRICGKTKDELRTIFEDNPENWCRKCDTVFTNTSNRNSHVAICGKSEEEIRTLLQDDPSHWCKKCDPHVFFKWTNSAELHILKFHTNINIFNLTKSQMQQVNPLNYNYERNEGTQDPLFPQDENFRNIVGQRLIWANTFSEYLLSRQTDCYVYRVAGLEGVKCQPDTSAKDFIVANFSQFGIYVGINSTITHNTINGWHKKLPHKSTPGQLFIRGGDVFFLSEETFSGPDAFNVARANEALEINYGLIGMEFAQQGDEVTNVINKKRELRSLGLNDNETLSSMLDGAIRGRKLYCINEDCSCPAFRHLLLNKCKKEIFVLQPHHFEQLPPPNPINQQRSTRPLDETGIQTVVKKRLSDLRKEISLLPVLIYNNYSVIVVKLADFPGLTTPRAIVQHLVDNWDKNKIVIWSYFGKGIEGTDETINMHHKNDPSTSSIMSEVEKGVRMAIQISSTRGKSKEDVGEKESFMIYESIQNAKKKKPGVRVACLNRRMEWGGWSRLSPEIQSLAEESGSIGISPFSAAPQDETPLWEEGQFQFPINLNRQLDNHAIKLVKVSVTEIDEDDEEEEEEEFM</sequence>
<feature type="region of interest" description="Disordered" evidence="1">
    <location>
        <begin position="43"/>
        <end position="114"/>
    </location>
</feature>
<dbReference type="EMBL" id="LNIX01000007">
    <property type="protein sequence ID" value="OXA52265.1"/>
    <property type="molecule type" value="Genomic_DNA"/>
</dbReference>
<accession>A0A226E3F0</accession>
<dbReference type="Proteomes" id="UP000198287">
    <property type="component" value="Unassembled WGS sequence"/>
</dbReference>
<proteinExistence type="predicted"/>
<gene>
    <name evidence="2" type="ORF">Fcan01_13855</name>
</gene>
<dbReference type="AlphaFoldDB" id="A0A226E3F0"/>
<comment type="caution">
    <text evidence="2">The sequence shown here is derived from an EMBL/GenBank/DDBJ whole genome shotgun (WGS) entry which is preliminary data.</text>
</comment>
<feature type="compositionally biased region" description="Low complexity" evidence="1">
    <location>
        <begin position="93"/>
        <end position="105"/>
    </location>
</feature>
<evidence type="ECO:0000256" key="1">
    <source>
        <dbReference type="SAM" id="MobiDB-lite"/>
    </source>
</evidence>
<keyword evidence="3" id="KW-1185">Reference proteome</keyword>
<evidence type="ECO:0000313" key="3">
    <source>
        <dbReference type="Proteomes" id="UP000198287"/>
    </source>
</evidence>
<feature type="compositionally biased region" description="Low complexity" evidence="1">
    <location>
        <begin position="53"/>
        <end position="66"/>
    </location>
</feature>
<protein>
    <submittedName>
        <fullName evidence="2">Zinc finger and BTB domain-containing protein 17</fullName>
    </submittedName>
</protein>